<keyword evidence="1" id="KW-0812">Transmembrane</keyword>
<evidence type="ECO:0000313" key="4">
    <source>
        <dbReference type="Proteomes" id="UP000192602"/>
    </source>
</evidence>
<protein>
    <recommendedName>
        <fullName evidence="2">Ancillary SecYEG translocon subunit/Cell division coordinator CpoB TPR domain-containing protein</fullName>
    </recommendedName>
</protein>
<dbReference type="STRING" id="1069081.SAMN05660197_1173"/>
<gene>
    <name evidence="3" type="ORF">SAMN05660197_1173</name>
</gene>
<dbReference type="OrthoDB" id="5334020at2"/>
<sequence>MSTKDNIEYIKKELDSEEKFLESVIKAEKFYKKHKKKITALVVLVVIGFLGYVGYDMMKTHNLEVSNAAYNSLLQNPQDKEALQTLKNKNPKLYALYIYQKAIEKNDIEALQKIANGDDRVLGDLAKYHIAVIKKDSKALERYANNSDAILRDFAYLDSAYMDFMKDAIAVGRKKIENIDKSSTAYPYALLLGHYGAKVKK</sequence>
<evidence type="ECO:0000313" key="3">
    <source>
        <dbReference type="EMBL" id="SMC09366.1"/>
    </source>
</evidence>
<dbReference type="EMBL" id="FWWZ01000001">
    <property type="protein sequence ID" value="SMC09366.1"/>
    <property type="molecule type" value="Genomic_DNA"/>
</dbReference>
<name>A0A1W1WSZ9_9BACT</name>
<evidence type="ECO:0000259" key="2">
    <source>
        <dbReference type="Pfam" id="PF09976"/>
    </source>
</evidence>
<reference evidence="4" key="1">
    <citation type="submission" date="2017-04" db="EMBL/GenBank/DDBJ databases">
        <authorList>
            <person name="Varghese N."/>
            <person name="Submissions S."/>
        </authorList>
    </citation>
    <scope>NUCLEOTIDE SEQUENCE [LARGE SCALE GENOMIC DNA]</scope>
    <source>
        <strain evidence="4">DSM 16512</strain>
    </source>
</reference>
<keyword evidence="1" id="KW-1133">Transmembrane helix</keyword>
<dbReference type="Proteomes" id="UP000192602">
    <property type="component" value="Unassembled WGS sequence"/>
</dbReference>
<dbReference type="RefSeq" id="WP_159445319.1">
    <property type="nucleotide sequence ID" value="NZ_AP026671.1"/>
</dbReference>
<organism evidence="3 4">
    <name type="scientific">Nitratiruptor tergarcus DSM 16512</name>
    <dbReference type="NCBI Taxonomy" id="1069081"/>
    <lineage>
        <taxon>Bacteria</taxon>
        <taxon>Pseudomonadati</taxon>
        <taxon>Campylobacterota</taxon>
        <taxon>Epsilonproteobacteria</taxon>
        <taxon>Nautiliales</taxon>
        <taxon>Nitratiruptoraceae</taxon>
        <taxon>Nitratiruptor</taxon>
    </lineage>
</organism>
<dbReference type="Pfam" id="PF09976">
    <property type="entry name" value="TPR_21"/>
    <property type="match status" value="1"/>
</dbReference>
<dbReference type="AlphaFoldDB" id="A0A1W1WSZ9"/>
<accession>A0A1W1WSZ9</accession>
<keyword evidence="4" id="KW-1185">Reference proteome</keyword>
<proteinExistence type="predicted"/>
<evidence type="ECO:0000256" key="1">
    <source>
        <dbReference type="SAM" id="Phobius"/>
    </source>
</evidence>
<feature type="transmembrane region" description="Helical" evidence="1">
    <location>
        <begin position="38"/>
        <end position="55"/>
    </location>
</feature>
<dbReference type="InterPro" id="IPR018704">
    <property type="entry name" value="SecYEG/CpoB_TPR"/>
</dbReference>
<feature type="domain" description="Ancillary SecYEG translocon subunit/Cell division coordinator CpoB TPR" evidence="2">
    <location>
        <begin position="29"/>
        <end position="141"/>
    </location>
</feature>
<keyword evidence="1" id="KW-0472">Membrane</keyword>